<accession>A0A9Q1JCY9</accession>
<dbReference type="InterPro" id="IPR040676">
    <property type="entry name" value="DUF5641"/>
</dbReference>
<reference evidence="2" key="1">
    <citation type="journal article" date="2023" name="Science">
        <title>Genome structures resolve the early diversification of teleost fishes.</title>
        <authorList>
            <person name="Parey E."/>
            <person name="Louis A."/>
            <person name="Montfort J."/>
            <person name="Bouchez O."/>
            <person name="Roques C."/>
            <person name="Iampietro C."/>
            <person name="Lluch J."/>
            <person name="Castinel A."/>
            <person name="Donnadieu C."/>
            <person name="Desvignes T."/>
            <person name="Floi Bucao C."/>
            <person name="Jouanno E."/>
            <person name="Wen M."/>
            <person name="Mejri S."/>
            <person name="Dirks R."/>
            <person name="Jansen H."/>
            <person name="Henkel C."/>
            <person name="Chen W.J."/>
            <person name="Zahm M."/>
            <person name="Cabau C."/>
            <person name="Klopp C."/>
            <person name="Thompson A.W."/>
            <person name="Robinson-Rechavi M."/>
            <person name="Braasch I."/>
            <person name="Lecointre G."/>
            <person name="Bobe J."/>
            <person name="Postlethwait J.H."/>
            <person name="Berthelot C."/>
            <person name="Roest Crollius H."/>
            <person name="Guiguen Y."/>
        </authorList>
    </citation>
    <scope>NUCLEOTIDE SEQUENCE</scope>
    <source>
        <strain evidence="2">WJC10195</strain>
    </source>
</reference>
<proteinExistence type="predicted"/>
<dbReference type="EMBL" id="JAINUF010000001">
    <property type="protein sequence ID" value="KAJ8381148.1"/>
    <property type="molecule type" value="Genomic_DNA"/>
</dbReference>
<name>A0A9Q1JCY9_SYNKA</name>
<dbReference type="Pfam" id="PF18701">
    <property type="entry name" value="DUF5641"/>
    <property type="match status" value="1"/>
</dbReference>
<dbReference type="Proteomes" id="UP001152622">
    <property type="component" value="Chromosome 1"/>
</dbReference>
<feature type="domain" description="DUF5641" evidence="1">
    <location>
        <begin position="77"/>
        <end position="124"/>
    </location>
</feature>
<keyword evidence="3" id="KW-1185">Reference proteome</keyword>
<organism evidence="2 3">
    <name type="scientific">Synaphobranchus kaupii</name>
    <name type="common">Kaup's arrowtooth eel</name>
    <dbReference type="NCBI Taxonomy" id="118154"/>
    <lineage>
        <taxon>Eukaryota</taxon>
        <taxon>Metazoa</taxon>
        <taxon>Chordata</taxon>
        <taxon>Craniata</taxon>
        <taxon>Vertebrata</taxon>
        <taxon>Euteleostomi</taxon>
        <taxon>Actinopterygii</taxon>
        <taxon>Neopterygii</taxon>
        <taxon>Teleostei</taxon>
        <taxon>Anguilliformes</taxon>
        <taxon>Synaphobranchidae</taxon>
        <taxon>Synaphobranchus</taxon>
    </lineage>
</organism>
<evidence type="ECO:0000259" key="1">
    <source>
        <dbReference type="Pfam" id="PF18701"/>
    </source>
</evidence>
<gene>
    <name evidence="2" type="ORF">SKAU_G00019260</name>
</gene>
<evidence type="ECO:0000313" key="2">
    <source>
        <dbReference type="EMBL" id="KAJ8381148.1"/>
    </source>
</evidence>
<protein>
    <recommendedName>
        <fullName evidence="1">DUF5641 domain-containing protein</fullName>
    </recommendedName>
</protein>
<sequence length="132" mass="14442">MSVSAVRSSSWACGKGALGLEAHALWCLRNDLVEEECRIDGRGPVYQEVTISVGAAHGHLKAIADQIPPLDKRVTHAARNNWPMGVIVKTVPSRDGLVRKVELKVVRQGSAKIYSRPISKLVLLLSHEVQDK</sequence>
<evidence type="ECO:0000313" key="3">
    <source>
        <dbReference type="Proteomes" id="UP001152622"/>
    </source>
</evidence>
<comment type="caution">
    <text evidence="2">The sequence shown here is derived from an EMBL/GenBank/DDBJ whole genome shotgun (WGS) entry which is preliminary data.</text>
</comment>
<dbReference type="OrthoDB" id="10049357at2759"/>
<dbReference type="AlphaFoldDB" id="A0A9Q1JCY9"/>